<feature type="region of interest" description="Disordered" evidence="1">
    <location>
        <begin position="54"/>
        <end position="166"/>
    </location>
</feature>
<feature type="region of interest" description="Disordered" evidence="1">
    <location>
        <begin position="188"/>
        <end position="207"/>
    </location>
</feature>
<reference evidence="2" key="1">
    <citation type="submission" date="2020-02" db="EMBL/GenBank/DDBJ databases">
        <authorList>
            <person name="Meier V. D."/>
        </authorList>
    </citation>
    <scope>NUCLEOTIDE SEQUENCE</scope>
    <source>
        <strain evidence="2">AVDCRST_MAG36</strain>
    </source>
</reference>
<gene>
    <name evidence="2" type="ORF">AVDCRST_MAG36-19</name>
</gene>
<feature type="region of interest" description="Disordered" evidence="1">
    <location>
        <begin position="9"/>
        <end position="39"/>
    </location>
</feature>
<keyword evidence="2" id="KW-0012">Acyltransferase</keyword>
<accession>A0A6J4KT88</accession>
<feature type="non-terminal residue" evidence="2">
    <location>
        <position position="236"/>
    </location>
</feature>
<feature type="region of interest" description="Disordered" evidence="1">
    <location>
        <begin position="216"/>
        <end position="236"/>
    </location>
</feature>
<evidence type="ECO:0000313" key="2">
    <source>
        <dbReference type="EMBL" id="CAA9314313.1"/>
    </source>
</evidence>
<feature type="compositionally biased region" description="Gly residues" evidence="1">
    <location>
        <begin position="100"/>
        <end position="109"/>
    </location>
</feature>
<feature type="compositionally biased region" description="Basic and acidic residues" evidence="1">
    <location>
        <begin position="130"/>
        <end position="143"/>
    </location>
</feature>
<evidence type="ECO:0000256" key="1">
    <source>
        <dbReference type="SAM" id="MobiDB-lite"/>
    </source>
</evidence>
<dbReference type="EMBL" id="CADCUH010000002">
    <property type="protein sequence ID" value="CAA9314313.1"/>
    <property type="molecule type" value="Genomic_DNA"/>
</dbReference>
<feature type="compositionally biased region" description="Low complexity" evidence="1">
    <location>
        <begin position="9"/>
        <end position="18"/>
    </location>
</feature>
<feature type="compositionally biased region" description="Basic and acidic residues" evidence="1">
    <location>
        <begin position="188"/>
        <end position="206"/>
    </location>
</feature>
<organism evidence="2">
    <name type="scientific">uncultured Nocardioidaceae bacterium</name>
    <dbReference type="NCBI Taxonomy" id="253824"/>
    <lineage>
        <taxon>Bacteria</taxon>
        <taxon>Bacillati</taxon>
        <taxon>Actinomycetota</taxon>
        <taxon>Actinomycetes</taxon>
        <taxon>Propionibacteriales</taxon>
        <taxon>Nocardioidaceae</taxon>
        <taxon>environmental samples</taxon>
    </lineage>
</organism>
<sequence length="236" mass="24358">VLLVLALDRPGSGAAGAVPPGGRGARARARAGAGHPRQQPPVVHRLGVHAAHAAPQGDVRGQGRVLHDPGPQGLAAGTVLPQRRPGPHRPQQRGRRRGCVAGGQEGAVLGGAVRDLPRGDPVPRRAPLPRPDRGRPAGDRDRGAGGAGRGARHRHRRPPGQEVRAVGAAAGALRPAAGLLPLRGARERPLRAPVGDRRDHVRDHAALRSGVRRRLRLAGQGAGQGSALGWRPSGSL</sequence>
<dbReference type="EC" id="2.3.1.51" evidence="2"/>
<name>A0A6J4KT88_9ACTN</name>
<protein>
    <submittedName>
        <fullName evidence="2">Acyl-CoA:1-acyl-sn-glycerol-3-phosphate acyltransferase</fullName>
        <ecNumber evidence="2">2.3.1.51</ecNumber>
    </submittedName>
</protein>
<dbReference type="AlphaFoldDB" id="A0A6J4KT88"/>
<dbReference type="GO" id="GO:0003841">
    <property type="term" value="F:1-acylglycerol-3-phosphate O-acyltransferase activity"/>
    <property type="evidence" value="ECO:0007669"/>
    <property type="project" value="UniProtKB-EC"/>
</dbReference>
<keyword evidence="2" id="KW-0808">Transferase</keyword>
<feature type="compositionally biased region" description="Basic residues" evidence="1">
    <location>
        <begin position="85"/>
        <end position="98"/>
    </location>
</feature>
<proteinExistence type="predicted"/>
<feature type="non-terminal residue" evidence="2">
    <location>
        <position position="1"/>
    </location>
</feature>